<keyword evidence="1" id="KW-1133">Transmembrane helix</keyword>
<sequence>MLKWIQLKGCHVLFVTRLCTFLYMLIILVAICNADPHAFLYEQVVSFNINPTPAFTDLFLVEGIYVTSSFYLVQKIGHFSVFGLLYIFLLRSFNNVKTALLVSITFAFVTEIAQLYFNRTGRLVDVAIDLIGIFLAYYLSKKLVGTPKLEKEELFS</sequence>
<dbReference type="EMBL" id="JBHUGI010000004">
    <property type="protein sequence ID" value="MFD1926758.1"/>
    <property type="molecule type" value="Genomic_DNA"/>
</dbReference>
<protein>
    <submittedName>
        <fullName evidence="3">VanZ family protein</fullName>
    </submittedName>
</protein>
<evidence type="ECO:0000259" key="2">
    <source>
        <dbReference type="Pfam" id="PF04892"/>
    </source>
</evidence>
<proteinExistence type="predicted"/>
<feature type="transmembrane region" description="Helical" evidence="1">
    <location>
        <begin position="12"/>
        <end position="31"/>
    </location>
</feature>
<evidence type="ECO:0000256" key="1">
    <source>
        <dbReference type="SAM" id="Phobius"/>
    </source>
</evidence>
<name>A0ABW4SBD8_9BACL</name>
<feature type="transmembrane region" description="Helical" evidence="1">
    <location>
        <begin position="99"/>
        <end position="117"/>
    </location>
</feature>
<keyword evidence="1" id="KW-0472">Membrane</keyword>
<reference evidence="4" key="1">
    <citation type="journal article" date="2019" name="Int. J. Syst. Evol. Microbiol.">
        <title>The Global Catalogue of Microorganisms (GCM) 10K type strain sequencing project: providing services to taxonomists for standard genome sequencing and annotation.</title>
        <authorList>
            <consortium name="The Broad Institute Genomics Platform"/>
            <consortium name="The Broad Institute Genome Sequencing Center for Infectious Disease"/>
            <person name="Wu L."/>
            <person name="Ma J."/>
        </authorList>
    </citation>
    <scope>NUCLEOTIDE SEQUENCE [LARGE SCALE GENOMIC DNA]</scope>
    <source>
        <strain evidence="4">CGMCC 4.7177</strain>
    </source>
</reference>
<accession>A0ABW4SBD8</accession>
<evidence type="ECO:0000313" key="3">
    <source>
        <dbReference type="EMBL" id="MFD1926758.1"/>
    </source>
</evidence>
<feature type="transmembrane region" description="Helical" evidence="1">
    <location>
        <begin position="64"/>
        <end position="87"/>
    </location>
</feature>
<dbReference type="NCBIfam" id="NF037970">
    <property type="entry name" value="vanZ_1"/>
    <property type="match status" value="1"/>
</dbReference>
<dbReference type="Pfam" id="PF04892">
    <property type="entry name" value="VanZ"/>
    <property type="match status" value="1"/>
</dbReference>
<dbReference type="RefSeq" id="WP_381535416.1">
    <property type="nucleotide sequence ID" value="NZ_JBHUGI010000004.1"/>
</dbReference>
<dbReference type="Proteomes" id="UP001597218">
    <property type="component" value="Unassembled WGS sequence"/>
</dbReference>
<organism evidence="3 4">
    <name type="scientific">Sporosarcina siberiensis</name>
    <dbReference type="NCBI Taxonomy" id="1365606"/>
    <lineage>
        <taxon>Bacteria</taxon>
        <taxon>Bacillati</taxon>
        <taxon>Bacillota</taxon>
        <taxon>Bacilli</taxon>
        <taxon>Bacillales</taxon>
        <taxon>Caryophanaceae</taxon>
        <taxon>Sporosarcina</taxon>
    </lineage>
</organism>
<evidence type="ECO:0000313" key="4">
    <source>
        <dbReference type="Proteomes" id="UP001597218"/>
    </source>
</evidence>
<comment type="caution">
    <text evidence="3">The sequence shown here is derived from an EMBL/GenBank/DDBJ whole genome shotgun (WGS) entry which is preliminary data.</text>
</comment>
<feature type="domain" description="VanZ-like" evidence="2">
    <location>
        <begin position="23"/>
        <end position="141"/>
    </location>
</feature>
<keyword evidence="4" id="KW-1185">Reference proteome</keyword>
<gene>
    <name evidence="3" type="ORF">ACFSFY_01545</name>
</gene>
<keyword evidence="1" id="KW-0812">Transmembrane</keyword>
<dbReference type="InterPro" id="IPR006976">
    <property type="entry name" value="VanZ-like"/>
</dbReference>
<feature type="transmembrane region" description="Helical" evidence="1">
    <location>
        <begin position="123"/>
        <end position="140"/>
    </location>
</feature>